<dbReference type="GO" id="GO:0008168">
    <property type="term" value="F:methyltransferase activity"/>
    <property type="evidence" value="ECO:0007669"/>
    <property type="project" value="UniProtKB-KW"/>
</dbReference>
<feature type="domain" description="Methyltransferase" evidence="4">
    <location>
        <begin position="70"/>
        <end position="159"/>
    </location>
</feature>
<organism evidence="5 6">
    <name type="scientific">Aquincola agrisoli</name>
    <dbReference type="NCBI Taxonomy" id="3119538"/>
    <lineage>
        <taxon>Bacteria</taxon>
        <taxon>Pseudomonadati</taxon>
        <taxon>Pseudomonadota</taxon>
        <taxon>Betaproteobacteria</taxon>
        <taxon>Burkholderiales</taxon>
        <taxon>Sphaerotilaceae</taxon>
        <taxon>Aquincola</taxon>
    </lineage>
</organism>
<dbReference type="CDD" id="cd02440">
    <property type="entry name" value="AdoMet_MTases"/>
    <property type="match status" value="1"/>
</dbReference>
<accession>A0AAW9Q9U4</accession>
<protein>
    <submittedName>
        <fullName evidence="5">Class I SAM-dependent methyltransferase</fullName>
        <ecNumber evidence="5">2.1.1.-</ecNumber>
    </submittedName>
</protein>
<keyword evidence="1 5" id="KW-0489">Methyltransferase</keyword>
<dbReference type="PANTHER" id="PTHR43861">
    <property type="entry name" value="TRANS-ACONITATE 2-METHYLTRANSFERASE-RELATED"/>
    <property type="match status" value="1"/>
</dbReference>
<evidence type="ECO:0000313" key="6">
    <source>
        <dbReference type="Proteomes" id="UP001336250"/>
    </source>
</evidence>
<dbReference type="EC" id="2.1.1.-" evidence="5"/>
<dbReference type="InterPro" id="IPR041698">
    <property type="entry name" value="Methyltransf_25"/>
</dbReference>
<sequence length="311" mass="33791">MSGQLHPPADAQLGPAPAPPPGTPHHGHADAYDDWATLYDETVGIDYVEPQRKLLERVLLPGLPAGAQLLDLCCGSGLLIRPLLQAGYRVTGLDGSAGMLACARRNAPQAAFLLDDARHFDLAPQFDGAFSTSASLNHIDTLEDLCLVFERVHAALKPGAAFVFDLNHPAQLARWWRGVPYEGELRADVGWLITPRYDAATRRGAFRVTTFRPPADGAGGLLRPLKRLLYGVLSRPRFIGLRLALLQRLGRIEPRWRRQDVDYPITGHDLGEVRAALLAAGFASVRLETIDGSTDVDDRHAAHFIAVKGGG</sequence>
<dbReference type="Proteomes" id="UP001336250">
    <property type="component" value="Unassembled WGS sequence"/>
</dbReference>
<reference evidence="5 6" key="1">
    <citation type="submission" date="2024-02" db="EMBL/GenBank/DDBJ databases">
        <title>Genome sequence of Aquincola sp. MAHUQ-54.</title>
        <authorList>
            <person name="Huq M.A."/>
        </authorList>
    </citation>
    <scope>NUCLEOTIDE SEQUENCE [LARGE SCALE GENOMIC DNA]</scope>
    <source>
        <strain evidence="5 6">MAHUQ-54</strain>
    </source>
</reference>
<keyword evidence="2 5" id="KW-0808">Transferase</keyword>
<feature type="region of interest" description="Disordered" evidence="3">
    <location>
        <begin position="1"/>
        <end position="29"/>
    </location>
</feature>
<gene>
    <name evidence="5" type="ORF">V4F39_04355</name>
</gene>
<evidence type="ECO:0000256" key="3">
    <source>
        <dbReference type="SAM" id="MobiDB-lite"/>
    </source>
</evidence>
<dbReference type="AlphaFoldDB" id="A0AAW9Q9U4"/>
<dbReference type="SUPFAM" id="SSF53335">
    <property type="entry name" value="S-adenosyl-L-methionine-dependent methyltransferases"/>
    <property type="match status" value="1"/>
</dbReference>
<dbReference type="PANTHER" id="PTHR43861:SF1">
    <property type="entry name" value="TRANS-ACONITATE 2-METHYLTRANSFERASE"/>
    <property type="match status" value="1"/>
</dbReference>
<proteinExistence type="predicted"/>
<comment type="caution">
    <text evidence="5">The sequence shown here is derived from an EMBL/GenBank/DDBJ whole genome shotgun (WGS) entry which is preliminary data.</text>
</comment>
<evidence type="ECO:0000313" key="5">
    <source>
        <dbReference type="EMBL" id="MEF7613133.1"/>
    </source>
</evidence>
<evidence type="ECO:0000259" key="4">
    <source>
        <dbReference type="Pfam" id="PF13649"/>
    </source>
</evidence>
<dbReference type="Pfam" id="PF13649">
    <property type="entry name" value="Methyltransf_25"/>
    <property type="match status" value="1"/>
</dbReference>
<dbReference type="EMBL" id="JAZIBG010000014">
    <property type="protein sequence ID" value="MEF7613133.1"/>
    <property type="molecule type" value="Genomic_DNA"/>
</dbReference>
<dbReference type="GO" id="GO:0032259">
    <property type="term" value="P:methylation"/>
    <property type="evidence" value="ECO:0007669"/>
    <property type="project" value="UniProtKB-KW"/>
</dbReference>
<dbReference type="RefSeq" id="WP_332288076.1">
    <property type="nucleotide sequence ID" value="NZ_JAZIBG010000014.1"/>
</dbReference>
<evidence type="ECO:0000256" key="1">
    <source>
        <dbReference type="ARBA" id="ARBA00022603"/>
    </source>
</evidence>
<name>A0AAW9Q9U4_9BURK</name>
<dbReference type="InterPro" id="IPR029063">
    <property type="entry name" value="SAM-dependent_MTases_sf"/>
</dbReference>
<keyword evidence="6" id="KW-1185">Reference proteome</keyword>
<dbReference type="Gene3D" id="3.40.50.150">
    <property type="entry name" value="Vaccinia Virus protein VP39"/>
    <property type="match status" value="1"/>
</dbReference>
<evidence type="ECO:0000256" key="2">
    <source>
        <dbReference type="ARBA" id="ARBA00022679"/>
    </source>
</evidence>